<evidence type="ECO:0000313" key="3">
    <source>
        <dbReference type="Proteomes" id="UP000555756"/>
    </source>
</evidence>
<organism evidence="2 3">
    <name type="scientific">Gluconacetobacter azotocaptans</name>
    <dbReference type="NCBI Taxonomy" id="142834"/>
    <lineage>
        <taxon>Bacteria</taxon>
        <taxon>Pseudomonadati</taxon>
        <taxon>Pseudomonadota</taxon>
        <taxon>Alphaproteobacteria</taxon>
        <taxon>Acetobacterales</taxon>
        <taxon>Acetobacteraceae</taxon>
        <taxon>Gluconacetobacter</taxon>
    </lineage>
</organism>
<feature type="domain" description="CheW-like" evidence="1">
    <location>
        <begin position="9"/>
        <end position="155"/>
    </location>
</feature>
<sequence length="177" mass="19049">MSGESFLVPGTVVIFQLADVRYALPLPAVRECVPMPALFRPPGTPAPVLGYFRLGAERVVAIDLAVLLGLRPWRAADQAEAATLYHPLLLGPEREGARVAYMVDGVLDVRHVSGPVVPPCEGATAGDWLVGEIDLGGGCTAQMMDADRLLMAHEHQRIEHLLAALHERDALWEGTDA</sequence>
<dbReference type="AlphaFoldDB" id="A0A7W4PGD1"/>
<name>A0A7W4PGD1_9PROT</name>
<comment type="caution">
    <text evidence="2">The sequence shown here is derived from an EMBL/GenBank/DDBJ whole genome shotgun (WGS) entry which is preliminary data.</text>
</comment>
<accession>A0A7W4PGD1</accession>
<reference evidence="2 3" key="1">
    <citation type="submission" date="2020-04" db="EMBL/GenBank/DDBJ databases">
        <title>Description of novel Gluconacetobacter.</title>
        <authorList>
            <person name="Sombolestani A."/>
        </authorList>
    </citation>
    <scope>NUCLEOTIDE SEQUENCE [LARGE SCALE GENOMIC DNA]</scope>
    <source>
        <strain evidence="2 3">LMG 21311</strain>
    </source>
</reference>
<dbReference type="Proteomes" id="UP000555756">
    <property type="component" value="Unassembled WGS sequence"/>
</dbReference>
<protein>
    <submittedName>
        <fullName evidence="2">Chemotaxis protein CheW</fullName>
    </submittedName>
</protein>
<gene>
    <name evidence="2" type="ORF">HLH34_07880</name>
</gene>
<keyword evidence="3" id="KW-1185">Reference proteome</keyword>
<dbReference type="InterPro" id="IPR002545">
    <property type="entry name" value="CheW-lke_dom"/>
</dbReference>
<dbReference type="GO" id="GO:0007165">
    <property type="term" value="P:signal transduction"/>
    <property type="evidence" value="ECO:0007669"/>
    <property type="project" value="InterPro"/>
</dbReference>
<evidence type="ECO:0000259" key="1">
    <source>
        <dbReference type="PROSITE" id="PS50851"/>
    </source>
</evidence>
<dbReference type="Pfam" id="PF01584">
    <property type="entry name" value="CheW"/>
    <property type="match status" value="1"/>
</dbReference>
<evidence type="ECO:0000313" key="2">
    <source>
        <dbReference type="EMBL" id="MBB2189886.1"/>
    </source>
</evidence>
<dbReference type="InterPro" id="IPR036061">
    <property type="entry name" value="CheW-like_dom_sf"/>
</dbReference>
<dbReference type="Gene3D" id="2.40.50.180">
    <property type="entry name" value="CheA-289, Domain 4"/>
    <property type="match status" value="1"/>
</dbReference>
<dbReference type="GO" id="GO:0006935">
    <property type="term" value="P:chemotaxis"/>
    <property type="evidence" value="ECO:0007669"/>
    <property type="project" value="InterPro"/>
</dbReference>
<dbReference type="EMBL" id="JABEQF010000005">
    <property type="protein sequence ID" value="MBB2189886.1"/>
    <property type="molecule type" value="Genomic_DNA"/>
</dbReference>
<dbReference type="SMART" id="SM00260">
    <property type="entry name" value="CheW"/>
    <property type="match status" value="1"/>
</dbReference>
<proteinExistence type="predicted"/>
<dbReference type="PROSITE" id="PS50851">
    <property type="entry name" value="CHEW"/>
    <property type="match status" value="1"/>
</dbReference>
<dbReference type="Gene3D" id="2.30.30.40">
    <property type="entry name" value="SH3 Domains"/>
    <property type="match status" value="1"/>
</dbReference>
<dbReference type="SUPFAM" id="SSF50341">
    <property type="entry name" value="CheW-like"/>
    <property type="match status" value="1"/>
</dbReference>